<dbReference type="AlphaFoldDB" id="A0A067CIH0"/>
<reference evidence="1 2" key="1">
    <citation type="journal article" date="2013" name="PLoS Genet.">
        <title>Distinctive expansion of potential virulence genes in the genome of the oomycete fish pathogen Saprolegnia parasitica.</title>
        <authorList>
            <person name="Jiang R.H."/>
            <person name="de Bruijn I."/>
            <person name="Haas B.J."/>
            <person name="Belmonte R."/>
            <person name="Lobach L."/>
            <person name="Christie J."/>
            <person name="van den Ackerveken G."/>
            <person name="Bottin A."/>
            <person name="Bulone V."/>
            <person name="Diaz-Moreno S.M."/>
            <person name="Dumas B."/>
            <person name="Fan L."/>
            <person name="Gaulin E."/>
            <person name="Govers F."/>
            <person name="Grenville-Briggs L.J."/>
            <person name="Horner N.R."/>
            <person name="Levin J.Z."/>
            <person name="Mammella M."/>
            <person name="Meijer H.J."/>
            <person name="Morris P."/>
            <person name="Nusbaum C."/>
            <person name="Oome S."/>
            <person name="Phillips A.J."/>
            <person name="van Rooyen D."/>
            <person name="Rzeszutek E."/>
            <person name="Saraiva M."/>
            <person name="Secombes C.J."/>
            <person name="Seidl M.F."/>
            <person name="Snel B."/>
            <person name="Stassen J.H."/>
            <person name="Sykes S."/>
            <person name="Tripathy S."/>
            <person name="van den Berg H."/>
            <person name="Vega-Arreguin J.C."/>
            <person name="Wawra S."/>
            <person name="Young S.K."/>
            <person name="Zeng Q."/>
            <person name="Dieguez-Uribeondo J."/>
            <person name="Russ C."/>
            <person name="Tyler B.M."/>
            <person name="van West P."/>
        </authorList>
    </citation>
    <scope>NUCLEOTIDE SEQUENCE [LARGE SCALE GENOMIC DNA]</scope>
    <source>
        <strain evidence="1 2">CBS 223.65</strain>
    </source>
</reference>
<evidence type="ECO:0000313" key="1">
    <source>
        <dbReference type="EMBL" id="KDO26597.1"/>
    </source>
</evidence>
<accession>A0A067CIH0</accession>
<gene>
    <name evidence="1" type="ORF">SPRG_08001</name>
</gene>
<dbReference type="KEGG" id="spar:SPRG_08001"/>
<dbReference type="EMBL" id="KK583223">
    <property type="protein sequence ID" value="KDO26597.1"/>
    <property type="molecule type" value="Genomic_DNA"/>
</dbReference>
<evidence type="ECO:0000313" key="2">
    <source>
        <dbReference type="Proteomes" id="UP000030745"/>
    </source>
</evidence>
<dbReference type="Proteomes" id="UP000030745">
    <property type="component" value="Unassembled WGS sequence"/>
</dbReference>
<proteinExistence type="predicted"/>
<protein>
    <submittedName>
        <fullName evidence="1">Uncharacterized protein</fullName>
    </submittedName>
</protein>
<dbReference type="GeneID" id="24130247"/>
<dbReference type="RefSeq" id="XP_012202739.1">
    <property type="nucleotide sequence ID" value="XM_012347349.1"/>
</dbReference>
<name>A0A067CIH0_SAPPC</name>
<sequence length="77" mass="8592">MSVPDEVDPDDLLQLLGKATTCAILAATGPQRSRLLATLYKDERIKSMEHAGILEKLYLERRSDIAAFEEGLLPHQK</sequence>
<dbReference type="STRING" id="695850.A0A067CIH0"/>
<organism evidence="1 2">
    <name type="scientific">Saprolegnia parasitica (strain CBS 223.65)</name>
    <dbReference type="NCBI Taxonomy" id="695850"/>
    <lineage>
        <taxon>Eukaryota</taxon>
        <taxon>Sar</taxon>
        <taxon>Stramenopiles</taxon>
        <taxon>Oomycota</taxon>
        <taxon>Saprolegniomycetes</taxon>
        <taxon>Saprolegniales</taxon>
        <taxon>Saprolegniaceae</taxon>
        <taxon>Saprolegnia</taxon>
    </lineage>
</organism>
<dbReference type="OrthoDB" id="295656at2759"/>
<keyword evidence="2" id="KW-1185">Reference proteome</keyword>
<dbReference type="VEuPathDB" id="FungiDB:SPRG_08001"/>